<dbReference type="Proteomes" id="UP001595858">
    <property type="component" value="Unassembled WGS sequence"/>
</dbReference>
<evidence type="ECO:0000313" key="2">
    <source>
        <dbReference type="EMBL" id="MFC4869725.1"/>
    </source>
</evidence>
<evidence type="ECO:0000259" key="1">
    <source>
        <dbReference type="PROSITE" id="PS50943"/>
    </source>
</evidence>
<keyword evidence="3" id="KW-1185">Reference proteome</keyword>
<dbReference type="SUPFAM" id="SSF47413">
    <property type="entry name" value="lambda repressor-like DNA-binding domains"/>
    <property type="match status" value="1"/>
</dbReference>
<proteinExistence type="predicted"/>
<dbReference type="RefSeq" id="WP_344140923.1">
    <property type="nucleotide sequence ID" value="NZ_BAAAQI010000002.1"/>
</dbReference>
<reference evidence="3" key="1">
    <citation type="journal article" date="2019" name="Int. J. Syst. Evol. Microbiol.">
        <title>The Global Catalogue of Microorganisms (GCM) 10K type strain sequencing project: providing services to taxonomists for standard genome sequencing and annotation.</title>
        <authorList>
            <consortium name="The Broad Institute Genomics Platform"/>
            <consortium name="The Broad Institute Genome Sequencing Center for Infectious Disease"/>
            <person name="Wu L."/>
            <person name="Ma J."/>
        </authorList>
    </citation>
    <scope>NUCLEOTIDE SEQUENCE [LARGE SCALE GENOMIC DNA]</scope>
    <source>
        <strain evidence="3">CGMCC 4.7304</strain>
    </source>
</reference>
<dbReference type="PROSITE" id="PS50943">
    <property type="entry name" value="HTH_CROC1"/>
    <property type="match status" value="1"/>
</dbReference>
<dbReference type="EMBL" id="JBHSIY010000029">
    <property type="protein sequence ID" value="MFC4869725.1"/>
    <property type="molecule type" value="Genomic_DNA"/>
</dbReference>
<dbReference type="InterPro" id="IPR001387">
    <property type="entry name" value="Cro/C1-type_HTH"/>
</dbReference>
<dbReference type="InterPro" id="IPR010982">
    <property type="entry name" value="Lambda_DNA-bd_dom_sf"/>
</dbReference>
<dbReference type="SMART" id="SM00530">
    <property type="entry name" value="HTH_XRE"/>
    <property type="match status" value="1"/>
</dbReference>
<protein>
    <submittedName>
        <fullName evidence="2">Helix-turn-helix domain-containing protein</fullName>
    </submittedName>
</protein>
<dbReference type="Pfam" id="PF13560">
    <property type="entry name" value="HTH_31"/>
    <property type="match status" value="1"/>
</dbReference>
<name>A0ABV9STT3_9ACTN</name>
<sequence>MHRPFSPTVRRRRLAAELRRLRDAQGLKLSAAAKLADVPASTLSNIETAEARRIKARDIDALADLYQAPAEAREALHELARESKEQGWWSKYKDVFGGNALPDFEVEASMIRTYQCQVIPGLLQTPEYSEAVFRGGRAYTENEVQRLVEARLQRQQILSRHDPPQIWAVIDEAALRRKLDHPHVMRDQLQHLLNVATRHNVDIQVLPFTAGMHAGLAGSFVILDFPAEMDPGIVYTETATDSLFVQDVPSVQRFVTIFANLNSAALRPPHTLKFIQQIMESDDQYDDD</sequence>
<accession>A0ABV9STT3</accession>
<dbReference type="InterPro" id="IPR043917">
    <property type="entry name" value="DUF5753"/>
</dbReference>
<evidence type="ECO:0000313" key="3">
    <source>
        <dbReference type="Proteomes" id="UP001595858"/>
    </source>
</evidence>
<feature type="domain" description="HTH cro/C1-type" evidence="1">
    <location>
        <begin position="18"/>
        <end position="73"/>
    </location>
</feature>
<comment type="caution">
    <text evidence="2">The sequence shown here is derived from an EMBL/GenBank/DDBJ whole genome shotgun (WGS) entry which is preliminary data.</text>
</comment>
<dbReference type="CDD" id="cd00093">
    <property type="entry name" value="HTH_XRE"/>
    <property type="match status" value="1"/>
</dbReference>
<gene>
    <name evidence="2" type="ORF">ACFPCZ_24105</name>
</gene>
<dbReference type="Pfam" id="PF19054">
    <property type="entry name" value="DUF5753"/>
    <property type="match status" value="1"/>
</dbReference>
<organism evidence="2 3">
    <name type="scientific">Streptomonospora arabica</name>
    <dbReference type="NCBI Taxonomy" id="412417"/>
    <lineage>
        <taxon>Bacteria</taxon>
        <taxon>Bacillati</taxon>
        <taxon>Actinomycetota</taxon>
        <taxon>Actinomycetes</taxon>
        <taxon>Streptosporangiales</taxon>
        <taxon>Nocardiopsidaceae</taxon>
        <taxon>Streptomonospora</taxon>
    </lineage>
</organism>
<dbReference type="Gene3D" id="1.10.260.40">
    <property type="entry name" value="lambda repressor-like DNA-binding domains"/>
    <property type="match status" value="1"/>
</dbReference>